<name>A0ABQ9YH62_9EUKA</name>
<comment type="caution">
    <text evidence="1">The sequence shown here is derived from an EMBL/GenBank/DDBJ whole genome shotgun (WGS) entry which is preliminary data.</text>
</comment>
<organism evidence="1 2">
    <name type="scientific">Blattamonas nauphoetae</name>
    <dbReference type="NCBI Taxonomy" id="2049346"/>
    <lineage>
        <taxon>Eukaryota</taxon>
        <taxon>Metamonada</taxon>
        <taxon>Preaxostyla</taxon>
        <taxon>Oxymonadida</taxon>
        <taxon>Blattamonas</taxon>
    </lineage>
</organism>
<dbReference type="Proteomes" id="UP001281761">
    <property type="component" value="Unassembled WGS sequence"/>
</dbReference>
<accession>A0ABQ9YH62</accession>
<sequence length="182" mass="20051">MLLSRIQPIVASDVIIAFSPSFFRVSGTSVTRLKGADHAGCFTKPLLKGIHRMSIKTQAYFILLGVCDSDEYPKHLTTPVYHSTTAALMNINGGGLFSAKKELVKNTTPQPGQELSAEADLEKRTLHFFIDGVQQQHHFVNIPVPLVFAIDAYHCDVPIDITFWGEETQSHVTFEGTGHNLG</sequence>
<dbReference type="EMBL" id="JARBJD010000008">
    <property type="protein sequence ID" value="KAK2963093.1"/>
    <property type="molecule type" value="Genomic_DNA"/>
</dbReference>
<evidence type="ECO:0000313" key="1">
    <source>
        <dbReference type="EMBL" id="KAK2963093.1"/>
    </source>
</evidence>
<evidence type="ECO:0000313" key="2">
    <source>
        <dbReference type="Proteomes" id="UP001281761"/>
    </source>
</evidence>
<protein>
    <submittedName>
        <fullName evidence="1">Uncharacterized protein</fullName>
    </submittedName>
</protein>
<reference evidence="1 2" key="1">
    <citation type="journal article" date="2022" name="bioRxiv">
        <title>Genomics of Preaxostyla Flagellates Illuminates Evolutionary Transitions and the Path Towards Mitochondrial Loss.</title>
        <authorList>
            <person name="Novak L.V.F."/>
            <person name="Treitli S.C."/>
            <person name="Pyrih J."/>
            <person name="Halakuc P."/>
            <person name="Pipaliya S.V."/>
            <person name="Vacek V."/>
            <person name="Brzon O."/>
            <person name="Soukal P."/>
            <person name="Eme L."/>
            <person name="Dacks J.B."/>
            <person name="Karnkowska A."/>
            <person name="Elias M."/>
            <person name="Hampl V."/>
        </authorList>
    </citation>
    <scope>NUCLEOTIDE SEQUENCE [LARGE SCALE GENOMIC DNA]</scope>
    <source>
        <strain evidence="1">NAU3</strain>
        <tissue evidence="1">Gut</tissue>
    </source>
</reference>
<keyword evidence="2" id="KW-1185">Reference proteome</keyword>
<gene>
    <name evidence="1" type="ORF">BLNAU_2116</name>
</gene>
<proteinExistence type="predicted"/>